<dbReference type="GO" id="GO:0033550">
    <property type="term" value="F:MAP kinase tyrosine phosphatase activity"/>
    <property type="evidence" value="ECO:0007669"/>
    <property type="project" value="TreeGrafter"/>
</dbReference>
<dbReference type="PROSITE" id="PS50054">
    <property type="entry name" value="TYR_PHOSPHATASE_DUAL"/>
    <property type="match status" value="1"/>
</dbReference>
<feature type="domain" description="Tyrosine specific protein phosphatases" evidence="6">
    <location>
        <begin position="48"/>
        <end position="105"/>
    </location>
</feature>
<evidence type="ECO:0000313" key="8">
    <source>
        <dbReference type="EMBL" id="CAF4203158.1"/>
    </source>
</evidence>
<dbReference type="PROSITE" id="PS00383">
    <property type="entry name" value="TYR_PHOSPHATASE_1"/>
    <property type="match status" value="1"/>
</dbReference>
<comment type="caution">
    <text evidence="8">The sequence shown here is derived from an EMBL/GenBank/DDBJ whole genome shotgun (WGS) entry which is preliminary data.</text>
</comment>
<evidence type="ECO:0000256" key="4">
    <source>
        <dbReference type="ARBA" id="ARBA00022912"/>
    </source>
</evidence>
<evidence type="ECO:0000313" key="7">
    <source>
        <dbReference type="EMBL" id="CAF2045459.1"/>
    </source>
</evidence>
<dbReference type="GO" id="GO:0017017">
    <property type="term" value="F:MAP kinase tyrosine/serine/threonine phosphatase activity"/>
    <property type="evidence" value="ECO:0007669"/>
    <property type="project" value="TreeGrafter"/>
</dbReference>
<dbReference type="Pfam" id="PF00782">
    <property type="entry name" value="DSPc"/>
    <property type="match status" value="1"/>
</dbReference>
<dbReference type="GO" id="GO:0008330">
    <property type="term" value="F:protein tyrosine/threonine phosphatase activity"/>
    <property type="evidence" value="ECO:0007669"/>
    <property type="project" value="TreeGrafter"/>
</dbReference>
<protein>
    <recommendedName>
        <fullName evidence="2">protein-tyrosine-phosphatase</fullName>
        <ecNumber evidence="2">3.1.3.48</ecNumber>
    </recommendedName>
</protein>
<dbReference type="CDD" id="cd14498">
    <property type="entry name" value="DSP"/>
    <property type="match status" value="1"/>
</dbReference>
<evidence type="ECO:0000259" key="6">
    <source>
        <dbReference type="PROSITE" id="PS50056"/>
    </source>
</evidence>
<evidence type="ECO:0000256" key="2">
    <source>
        <dbReference type="ARBA" id="ARBA00013064"/>
    </source>
</evidence>
<dbReference type="GO" id="GO:0005737">
    <property type="term" value="C:cytoplasm"/>
    <property type="evidence" value="ECO:0007669"/>
    <property type="project" value="TreeGrafter"/>
</dbReference>
<dbReference type="EMBL" id="CAJNRG010002254">
    <property type="protein sequence ID" value="CAF2045459.1"/>
    <property type="molecule type" value="Genomic_DNA"/>
</dbReference>
<sequence length="130" mass="15441">MLEEQESFSASYQFINISTSIPCHYANEKLFDYLRLPCYDSCRENILQYFDQTLEYIHQKLLLNQNILVHCQGGISRSPSFVIGYLIKYHSKTFDQAYSFTKEKRKIINPNFNFLTQLKRYEQTIQSATQ</sequence>
<feature type="domain" description="Tyrosine-protein phosphatase" evidence="5">
    <location>
        <begin position="1"/>
        <end position="127"/>
    </location>
</feature>
<dbReference type="EC" id="3.1.3.48" evidence="2"/>
<dbReference type="Gene3D" id="3.90.190.10">
    <property type="entry name" value="Protein tyrosine phosphatase superfamily"/>
    <property type="match status" value="1"/>
</dbReference>
<dbReference type="PANTHER" id="PTHR10159">
    <property type="entry name" value="DUAL SPECIFICITY PROTEIN PHOSPHATASE"/>
    <property type="match status" value="1"/>
</dbReference>
<organism evidence="8 9">
    <name type="scientific">Rotaria magnacalcarata</name>
    <dbReference type="NCBI Taxonomy" id="392030"/>
    <lineage>
        <taxon>Eukaryota</taxon>
        <taxon>Metazoa</taxon>
        <taxon>Spiralia</taxon>
        <taxon>Gnathifera</taxon>
        <taxon>Rotifera</taxon>
        <taxon>Eurotatoria</taxon>
        <taxon>Bdelloidea</taxon>
        <taxon>Philodinida</taxon>
        <taxon>Philodinidae</taxon>
        <taxon>Rotaria</taxon>
    </lineage>
</organism>
<dbReference type="SMART" id="SM00195">
    <property type="entry name" value="DSPc"/>
    <property type="match status" value="1"/>
</dbReference>
<dbReference type="PROSITE" id="PS50056">
    <property type="entry name" value="TYR_PHOSPHATASE_2"/>
    <property type="match status" value="1"/>
</dbReference>
<dbReference type="PANTHER" id="PTHR10159:SF533">
    <property type="entry name" value="TYROSINE-PROTEIN PHOSPHATASE VHP-1"/>
    <property type="match status" value="1"/>
</dbReference>
<evidence type="ECO:0000259" key="5">
    <source>
        <dbReference type="PROSITE" id="PS50054"/>
    </source>
</evidence>
<accession>A0A820B865</accession>
<dbReference type="InterPro" id="IPR000340">
    <property type="entry name" value="Dual-sp_phosphatase_cat-dom"/>
</dbReference>
<dbReference type="GO" id="GO:0043409">
    <property type="term" value="P:negative regulation of MAPK cascade"/>
    <property type="evidence" value="ECO:0007669"/>
    <property type="project" value="TreeGrafter"/>
</dbReference>
<proteinExistence type="inferred from homology"/>
<dbReference type="InterPro" id="IPR029021">
    <property type="entry name" value="Prot-tyrosine_phosphatase-like"/>
</dbReference>
<evidence type="ECO:0000256" key="1">
    <source>
        <dbReference type="ARBA" id="ARBA00008601"/>
    </source>
</evidence>
<keyword evidence="3" id="KW-0378">Hydrolase</keyword>
<dbReference type="Proteomes" id="UP000663887">
    <property type="component" value="Unassembled WGS sequence"/>
</dbReference>
<dbReference type="SUPFAM" id="SSF52799">
    <property type="entry name" value="(Phosphotyrosine protein) phosphatases II"/>
    <property type="match status" value="1"/>
</dbReference>
<dbReference type="InterPro" id="IPR016130">
    <property type="entry name" value="Tyr_Pase_AS"/>
</dbReference>
<comment type="similarity">
    <text evidence="1">Belongs to the protein-tyrosine phosphatase family. Non-receptor class dual specificity subfamily.</text>
</comment>
<gene>
    <name evidence="8" type="ORF">UXM345_LOCUS28122</name>
    <name evidence="7" type="ORF">XDN619_LOCUS7549</name>
</gene>
<dbReference type="AlphaFoldDB" id="A0A820B865"/>
<dbReference type="EMBL" id="CAJOBF010006322">
    <property type="protein sequence ID" value="CAF4203158.1"/>
    <property type="molecule type" value="Genomic_DNA"/>
</dbReference>
<evidence type="ECO:0000256" key="3">
    <source>
        <dbReference type="ARBA" id="ARBA00022801"/>
    </source>
</evidence>
<name>A0A820B865_9BILA</name>
<dbReference type="InterPro" id="IPR000387">
    <property type="entry name" value="Tyr_Pase_dom"/>
</dbReference>
<dbReference type="Proteomes" id="UP000663842">
    <property type="component" value="Unassembled WGS sequence"/>
</dbReference>
<keyword evidence="4" id="KW-0904">Protein phosphatase</keyword>
<dbReference type="InterPro" id="IPR020422">
    <property type="entry name" value="TYR_PHOSPHATASE_DUAL_dom"/>
</dbReference>
<evidence type="ECO:0000313" key="9">
    <source>
        <dbReference type="Proteomes" id="UP000663842"/>
    </source>
</evidence>
<reference evidence="8" key="1">
    <citation type="submission" date="2021-02" db="EMBL/GenBank/DDBJ databases">
        <authorList>
            <person name="Nowell W R."/>
        </authorList>
    </citation>
    <scope>NUCLEOTIDE SEQUENCE</scope>
</reference>